<keyword evidence="10" id="KW-1185">Reference proteome</keyword>
<dbReference type="EMBL" id="BOCI01000199">
    <property type="protein sequence ID" value="GHW01064.1"/>
    <property type="molecule type" value="Genomic_DNA"/>
</dbReference>
<dbReference type="Pfam" id="PF02565">
    <property type="entry name" value="RecO_C"/>
    <property type="match status" value="1"/>
</dbReference>
<dbReference type="InterPro" id="IPR042242">
    <property type="entry name" value="RecO_C"/>
</dbReference>
<comment type="similarity">
    <text evidence="1 7">Belongs to the RecO family.</text>
</comment>
<dbReference type="PANTHER" id="PTHR33991">
    <property type="entry name" value="DNA REPAIR PROTEIN RECO"/>
    <property type="match status" value="1"/>
</dbReference>
<evidence type="ECO:0000259" key="8">
    <source>
        <dbReference type="Pfam" id="PF11967"/>
    </source>
</evidence>
<dbReference type="InterPro" id="IPR003717">
    <property type="entry name" value="RecO"/>
</dbReference>
<dbReference type="Pfam" id="PF11967">
    <property type="entry name" value="RecO_N"/>
    <property type="match status" value="1"/>
</dbReference>
<dbReference type="Gene3D" id="1.20.1440.120">
    <property type="entry name" value="Recombination protein O, C-terminal domain"/>
    <property type="match status" value="1"/>
</dbReference>
<evidence type="ECO:0000256" key="4">
    <source>
        <dbReference type="ARBA" id="ARBA00023172"/>
    </source>
</evidence>
<accession>A0ABQ3W6X1</accession>
<gene>
    <name evidence="7 9" type="primary">recO</name>
    <name evidence="9" type="ORF">lacNasYZ03_07510</name>
</gene>
<dbReference type="InterPro" id="IPR037278">
    <property type="entry name" value="ARFGAP/RecO"/>
</dbReference>
<organism evidence="9 10">
    <name type="scientific">Lactobacillus nasalidis</name>
    <dbReference type="NCBI Taxonomy" id="2797258"/>
    <lineage>
        <taxon>Bacteria</taxon>
        <taxon>Bacillati</taxon>
        <taxon>Bacillota</taxon>
        <taxon>Bacilli</taxon>
        <taxon>Lactobacillales</taxon>
        <taxon>Lactobacillaceae</taxon>
        <taxon>Lactobacillus</taxon>
    </lineage>
</organism>
<feature type="domain" description="DNA replication/recombination mediator RecO N-terminal" evidence="8">
    <location>
        <begin position="9"/>
        <end position="77"/>
    </location>
</feature>
<comment type="caution">
    <text evidence="9">The sequence shown here is derived from an EMBL/GenBank/DDBJ whole genome shotgun (WGS) entry which is preliminary data.</text>
</comment>
<dbReference type="SUPFAM" id="SSF50249">
    <property type="entry name" value="Nucleic acid-binding proteins"/>
    <property type="match status" value="1"/>
</dbReference>
<evidence type="ECO:0000256" key="5">
    <source>
        <dbReference type="ARBA" id="ARBA00023204"/>
    </source>
</evidence>
<dbReference type="RefSeq" id="WP_201330294.1">
    <property type="nucleotide sequence ID" value="NZ_BOCG01000611.1"/>
</dbReference>
<evidence type="ECO:0000256" key="6">
    <source>
        <dbReference type="ARBA" id="ARBA00033409"/>
    </source>
</evidence>
<sequence length="249" mass="27760">MAAELLDVHGLLFKRQKYKEADLLAKLWTKELGIVTVIIKGGMRPKSRLAAAVLPFTEGTFGVLTRRQGISQLRTYKKLRQHDELFTDLDKSAYLSYLFDLADHAFSEYQNLGSYYQLLMGAFDRIVAGQDPEIIAQIVQLQLLAAFGVAPQLAACVICGKEQGIFDYSLSLGGVVCSDHFRNVDRLHLSPKAAALIRTLGLLPLERLGQIQLDEPLKKESRRAVAQIYQATVDLNLPSLRFLNEVRGG</sequence>
<evidence type="ECO:0000313" key="10">
    <source>
        <dbReference type="Proteomes" id="UP000616547"/>
    </source>
</evidence>
<evidence type="ECO:0000313" key="9">
    <source>
        <dbReference type="EMBL" id="GHW01064.1"/>
    </source>
</evidence>
<dbReference type="HAMAP" id="MF_00201">
    <property type="entry name" value="RecO"/>
    <property type="match status" value="1"/>
</dbReference>
<dbReference type="Proteomes" id="UP000616547">
    <property type="component" value="Unassembled WGS sequence"/>
</dbReference>
<evidence type="ECO:0000256" key="2">
    <source>
        <dbReference type="ARBA" id="ARBA00021310"/>
    </source>
</evidence>
<dbReference type="Gene3D" id="2.40.50.140">
    <property type="entry name" value="Nucleic acid-binding proteins"/>
    <property type="match status" value="1"/>
</dbReference>
<evidence type="ECO:0000256" key="3">
    <source>
        <dbReference type="ARBA" id="ARBA00022763"/>
    </source>
</evidence>
<dbReference type="InterPro" id="IPR012340">
    <property type="entry name" value="NA-bd_OB-fold"/>
</dbReference>
<dbReference type="SUPFAM" id="SSF57863">
    <property type="entry name" value="ArfGap/RecO-like zinc finger"/>
    <property type="match status" value="1"/>
</dbReference>
<protein>
    <recommendedName>
        <fullName evidence="2 7">DNA repair protein RecO</fullName>
    </recommendedName>
    <alternativeName>
        <fullName evidence="6 7">Recombination protein O</fullName>
    </alternativeName>
</protein>
<keyword evidence="5 7" id="KW-0234">DNA repair</keyword>
<reference evidence="10" key="1">
    <citation type="submission" date="2021-01" db="EMBL/GenBank/DDBJ databases">
        <title>Draft genome sequence of Nasalis larvatus strain YZ03.</title>
        <authorList>
            <person name="Suzuki-Hashido N."/>
            <person name="Tsuchida S."/>
            <person name="Hayakawa T."/>
        </authorList>
    </citation>
    <scope>NUCLEOTIDE SEQUENCE [LARGE SCALE GENOMIC DNA]</scope>
    <source>
        <strain evidence="10">YZ03</strain>
    </source>
</reference>
<name>A0ABQ3W6X1_9LACO</name>
<dbReference type="NCBIfam" id="TIGR00613">
    <property type="entry name" value="reco"/>
    <property type="match status" value="1"/>
</dbReference>
<dbReference type="InterPro" id="IPR022572">
    <property type="entry name" value="DNA_rep/recomb_RecO_N"/>
</dbReference>
<evidence type="ECO:0000256" key="7">
    <source>
        <dbReference type="HAMAP-Rule" id="MF_00201"/>
    </source>
</evidence>
<proteinExistence type="inferred from homology"/>
<dbReference type="Gene3D" id="6.20.220.20">
    <property type="entry name" value="Recombination protein O, zinc-binding domain"/>
    <property type="match status" value="1"/>
</dbReference>
<keyword evidence="3 7" id="KW-0227">DNA damage</keyword>
<evidence type="ECO:0000256" key="1">
    <source>
        <dbReference type="ARBA" id="ARBA00007452"/>
    </source>
</evidence>
<keyword evidence="4 7" id="KW-0233">DNA recombination</keyword>
<comment type="function">
    <text evidence="7">Involved in DNA repair and RecF pathway recombination.</text>
</comment>
<dbReference type="PANTHER" id="PTHR33991:SF1">
    <property type="entry name" value="DNA REPAIR PROTEIN RECO"/>
    <property type="match status" value="1"/>
</dbReference>